<comment type="caution">
    <text evidence="2">The sequence shown here is derived from an EMBL/GenBank/DDBJ whole genome shotgun (WGS) entry which is preliminary data.</text>
</comment>
<name>A0A318M0R8_9PSEU</name>
<evidence type="ECO:0000259" key="1">
    <source>
        <dbReference type="Pfam" id="PF02627"/>
    </source>
</evidence>
<dbReference type="PANTHER" id="PTHR34846:SF10">
    <property type="entry name" value="CYTOPLASMIC PROTEIN"/>
    <property type="match status" value="1"/>
</dbReference>
<organism evidence="2 3">
    <name type="scientific">Prauserella flavalba</name>
    <dbReference type="NCBI Taxonomy" id="1477506"/>
    <lineage>
        <taxon>Bacteria</taxon>
        <taxon>Bacillati</taxon>
        <taxon>Actinomycetota</taxon>
        <taxon>Actinomycetes</taxon>
        <taxon>Pseudonocardiales</taxon>
        <taxon>Pseudonocardiaceae</taxon>
        <taxon>Prauserella</taxon>
    </lineage>
</organism>
<feature type="domain" description="Carboxymuconolactone decarboxylase-like" evidence="1">
    <location>
        <begin position="54"/>
        <end position="124"/>
    </location>
</feature>
<evidence type="ECO:0000313" key="2">
    <source>
        <dbReference type="EMBL" id="PXY21885.1"/>
    </source>
</evidence>
<proteinExistence type="predicted"/>
<protein>
    <submittedName>
        <fullName evidence="2">Transposase</fullName>
    </submittedName>
</protein>
<dbReference type="InterPro" id="IPR003779">
    <property type="entry name" value="CMD-like"/>
</dbReference>
<dbReference type="EMBL" id="MASU01000014">
    <property type="protein sequence ID" value="PXY21885.1"/>
    <property type="molecule type" value="Genomic_DNA"/>
</dbReference>
<evidence type="ECO:0000313" key="3">
    <source>
        <dbReference type="Proteomes" id="UP000247892"/>
    </source>
</evidence>
<dbReference type="GO" id="GO:0051920">
    <property type="term" value="F:peroxiredoxin activity"/>
    <property type="evidence" value="ECO:0007669"/>
    <property type="project" value="InterPro"/>
</dbReference>
<keyword evidence="3" id="KW-1185">Reference proteome</keyword>
<accession>A0A318M0R8</accession>
<reference evidence="2 3" key="1">
    <citation type="submission" date="2016-07" db="EMBL/GenBank/DDBJ databases">
        <title>Draft genome sequence of Prauserella sp. YIM 121212, isolated from alkaline soil.</title>
        <authorList>
            <person name="Ruckert C."/>
            <person name="Albersmeier A."/>
            <person name="Jiang C.-L."/>
            <person name="Jiang Y."/>
            <person name="Kalinowski J."/>
            <person name="Schneider O."/>
            <person name="Winkler A."/>
            <person name="Zotchev S.B."/>
        </authorList>
    </citation>
    <scope>NUCLEOTIDE SEQUENCE [LARGE SCALE GENOMIC DNA]</scope>
    <source>
        <strain evidence="2 3">YIM 121212</strain>
    </source>
</reference>
<dbReference type="PANTHER" id="PTHR34846">
    <property type="entry name" value="4-CARBOXYMUCONOLACTONE DECARBOXYLASE FAMILY PROTEIN (AFU_ORTHOLOGUE AFUA_6G11590)"/>
    <property type="match status" value="1"/>
</dbReference>
<dbReference type="RefSeq" id="WP_110342677.1">
    <property type="nucleotide sequence ID" value="NZ_JBHVKT010000013.1"/>
</dbReference>
<dbReference type="OrthoDB" id="657225at2"/>
<dbReference type="Pfam" id="PF02627">
    <property type="entry name" value="CMD"/>
    <property type="match status" value="1"/>
</dbReference>
<dbReference type="Gene3D" id="1.20.1290.10">
    <property type="entry name" value="AhpD-like"/>
    <property type="match status" value="1"/>
</dbReference>
<gene>
    <name evidence="2" type="ORF">BA062_30510</name>
</gene>
<dbReference type="SUPFAM" id="SSF69118">
    <property type="entry name" value="AhpD-like"/>
    <property type="match status" value="1"/>
</dbReference>
<dbReference type="Proteomes" id="UP000247892">
    <property type="component" value="Unassembled WGS sequence"/>
</dbReference>
<dbReference type="InterPro" id="IPR029032">
    <property type="entry name" value="AhpD-like"/>
</dbReference>
<sequence length="193" mass="21641">MPRISGVPTRDAGLLVRLSYRFARKRYGAVPEPMTVCAHHRPLLWTYATHEMLAEKASRSLPVTVRELAVYRTAVRLGCSWCVDFGTMLQKHEGLDIDRLKDIDNYATSPRFTHQERLALAYADAMTDSPVSVTDEQVAELEREFGRKGVVELTYQIGLENMRARINSALDITDQGFTSGDACRVPVPADQPS</sequence>
<dbReference type="AlphaFoldDB" id="A0A318M0R8"/>